<dbReference type="InterPro" id="IPR009057">
    <property type="entry name" value="Homeodomain-like_sf"/>
</dbReference>
<dbReference type="InterPro" id="IPR036388">
    <property type="entry name" value="WH-like_DNA-bd_sf"/>
</dbReference>
<evidence type="ECO:0000256" key="6">
    <source>
        <dbReference type="ARBA" id="ARBA00023163"/>
    </source>
</evidence>
<dbReference type="WBParaSite" id="PgR013_g132_t01">
    <property type="protein sequence ID" value="PgR013_g132_t01"/>
    <property type="gene ID" value="PgR013_g132"/>
</dbReference>
<keyword evidence="5" id="KW-0238">DNA-binding</keyword>
<keyword evidence="9" id="KW-1185">Reference proteome</keyword>
<proteinExistence type="predicted"/>
<evidence type="ECO:0000256" key="3">
    <source>
        <dbReference type="ARBA" id="ARBA00022724"/>
    </source>
</evidence>
<accession>A0A915AQM9</accession>
<protein>
    <submittedName>
        <fullName evidence="10">Paired domain-containing protein</fullName>
    </submittedName>
</protein>
<dbReference type="AlphaFoldDB" id="A0A915AQM9"/>
<dbReference type="Pfam" id="PF00292">
    <property type="entry name" value="PAX"/>
    <property type="match status" value="1"/>
</dbReference>
<evidence type="ECO:0000256" key="2">
    <source>
        <dbReference type="ARBA" id="ARBA00022473"/>
    </source>
</evidence>
<dbReference type="PANTHER" id="PTHR45636:SF16">
    <property type="entry name" value="PAIRED BOX POX-MESO PROTEIN"/>
    <property type="match status" value="1"/>
</dbReference>
<feature type="domain" description="Paired" evidence="8">
    <location>
        <begin position="38"/>
        <end position="164"/>
    </location>
</feature>
<evidence type="ECO:0000256" key="5">
    <source>
        <dbReference type="ARBA" id="ARBA00023125"/>
    </source>
</evidence>
<evidence type="ECO:0000313" key="9">
    <source>
        <dbReference type="Proteomes" id="UP000887569"/>
    </source>
</evidence>
<dbReference type="PROSITE" id="PS51057">
    <property type="entry name" value="PAIRED_2"/>
    <property type="match status" value="1"/>
</dbReference>
<dbReference type="PRINTS" id="PR00027">
    <property type="entry name" value="PAIREDBOX"/>
</dbReference>
<dbReference type="GO" id="GO:0000981">
    <property type="term" value="F:DNA-binding transcription factor activity, RNA polymerase II-specific"/>
    <property type="evidence" value="ECO:0007669"/>
    <property type="project" value="TreeGrafter"/>
</dbReference>
<evidence type="ECO:0000256" key="7">
    <source>
        <dbReference type="ARBA" id="ARBA00023242"/>
    </source>
</evidence>
<keyword evidence="7" id="KW-0539">Nucleus</keyword>
<dbReference type="InterPro" id="IPR043182">
    <property type="entry name" value="PAIRED_DNA-bd_dom"/>
</dbReference>
<dbReference type="SUPFAM" id="SSF46689">
    <property type="entry name" value="Homeodomain-like"/>
    <property type="match status" value="1"/>
</dbReference>
<dbReference type="PANTHER" id="PTHR45636">
    <property type="entry name" value="PAIRED BOX PROTEIN PAX-6-RELATED-RELATED"/>
    <property type="match status" value="1"/>
</dbReference>
<evidence type="ECO:0000313" key="10">
    <source>
        <dbReference type="WBParaSite" id="PgR013_g132_t01"/>
    </source>
</evidence>
<reference evidence="10" key="1">
    <citation type="submission" date="2022-11" db="UniProtKB">
        <authorList>
            <consortium name="WormBaseParasite"/>
        </authorList>
    </citation>
    <scope>IDENTIFICATION</scope>
</reference>
<keyword evidence="6" id="KW-0804">Transcription</keyword>
<evidence type="ECO:0000256" key="1">
    <source>
        <dbReference type="ARBA" id="ARBA00004123"/>
    </source>
</evidence>
<keyword evidence="3" id="KW-0563">Paired box</keyword>
<keyword evidence="2" id="KW-0217">Developmental protein</keyword>
<name>A0A915AQM9_PARUN</name>
<dbReference type="InterPro" id="IPR043565">
    <property type="entry name" value="PAX_fam"/>
</dbReference>
<dbReference type="InterPro" id="IPR001523">
    <property type="entry name" value="Paired_dom"/>
</dbReference>
<dbReference type="PROSITE" id="PS00034">
    <property type="entry name" value="PAIRED_1"/>
    <property type="match status" value="1"/>
</dbReference>
<organism evidence="9 10">
    <name type="scientific">Parascaris univalens</name>
    <name type="common">Nematode worm</name>
    <dbReference type="NCBI Taxonomy" id="6257"/>
    <lineage>
        <taxon>Eukaryota</taxon>
        <taxon>Metazoa</taxon>
        <taxon>Ecdysozoa</taxon>
        <taxon>Nematoda</taxon>
        <taxon>Chromadorea</taxon>
        <taxon>Rhabditida</taxon>
        <taxon>Spirurina</taxon>
        <taxon>Ascaridomorpha</taxon>
        <taxon>Ascaridoidea</taxon>
        <taxon>Ascarididae</taxon>
        <taxon>Parascaris</taxon>
    </lineage>
</organism>
<evidence type="ECO:0000259" key="8">
    <source>
        <dbReference type="PROSITE" id="PS51057"/>
    </source>
</evidence>
<dbReference type="GO" id="GO:0000978">
    <property type="term" value="F:RNA polymerase II cis-regulatory region sequence-specific DNA binding"/>
    <property type="evidence" value="ECO:0007669"/>
    <property type="project" value="TreeGrafter"/>
</dbReference>
<dbReference type="GO" id="GO:0005634">
    <property type="term" value="C:nucleus"/>
    <property type="evidence" value="ECO:0007669"/>
    <property type="project" value="UniProtKB-SubCell"/>
</dbReference>
<evidence type="ECO:0000256" key="4">
    <source>
        <dbReference type="ARBA" id="ARBA00023015"/>
    </source>
</evidence>
<dbReference type="SMART" id="SM00351">
    <property type="entry name" value="PAX"/>
    <property type="match status" value="1"/>
</dbReference>
<sequence>MLSSWGSVGESSRTTTAHSLWINANQSLTYTSRQSENTYGETNQLGGVFVNGRPLPITLRMKIVELAHHGVRPCDISRQLRISHGCVSKILNRYTESGTIMPGAIGGSKPRVTTPKVVHHIRILKSRDPGMFAWEIRDRLIQDNICDRYNVPSVSSISRILRTRAPLANTTHPTTDVMPMMTPLSPPTALTPTASTSPVLAYFTYPYTLTGDHRAAPKWNVSANADSGFGAYLNSCFAPTQIGSVERNDDVVHVL</sequence>
<keyword evidence="4" id="KW-0805">Transcription regulation</keyword>
<dbReference type="FunFam" id="1.10.10.10:FF:000003">
    <property type="entry name" value="Paired box protein Pax-6"/>
    <property type="match status" value="1"/>
</dbReference>
<dbReference type="CDD" id="cd00131">
    <property type="entry name" value="PAX"/>
    <property type="match status" value="1"/>
</dbReference>
<dbReference type="Gene3D" id="1.10.10.10">
    <property type="entry name" value="Winged helix-like DNA-binding domain superfamily/Winged helix DNA-binding domain"/>
    <property type="match status" value="2"/>
</dbReference>
<comment type="subcellular location">
    <subcellularLocation>
        <location evidence="1">Nucleus</location>
    </subcellularLocation>
</comment>
<dbReference type="Proteomes" id="UP000887569">
    <property type="component" value="Unplaced"/>
</dbReference>